<evidence type="ECO:0000313" key="2">
    <source>
        <dbReference type="Proteomes" id="UP001151079"/>
    </source>
</evidence>
<dbReference type="Proteomes" id="UP001151079">
    <property type="component" value="Unassembled WGS sequence"/>
</dbReference>
<gene>
    <name evidence="1" type="ORF">OIU83_03730</name>
</gene>
<comment type="caution">
    <text evidence="1">The sequence shown here is derived from an EMBL/GenBank/DDBJ whole genome shotgun (WGS) entry which is preliminary data.</text>
</comment>
<evidence type="ECO:0000313" key="1">
    <source>
        <dbReference type="EMBL" id="MCV9926741.1"/>
    </source>
</evidence>
<sequence length="56" mass="6226">MAINKTAKNLTIEIKNKYTCIAKTIYETTGKVEIVATKDNLTLVSNKKVIIRGNKS</sequence>
<keyword evidence="2" id="KW-1185">Reference proteome</keyword>
<dbReference type="EMBL" id="JAOZEW010000002">
    <property type="protein sequence ID" value="MCV9926741.1"/>
    <property type="molecule type" value="Genomic_DNA"/>
</dbReference>
<reference evidence="1" key="1">
    <citation type="submission" date="2022-10" db="EMBL/GenBank/DDBJ databases">
        <title>Two novel species of Flavobacterium.</title>
        <authorList>
            <person name="Liu Q."/>
            <person name="Xin Y.-H."/>
        </authorList>
    </citation>
    <scope>NUCLEOTIDE SEQUENCE</scope>
    <source>
        <strain evidence="1">LS1R49</strain>
    </source>
</reference>
<organism evidence="1 2">
    <name type="scientific">Flavobacterium shii</name>
    <dbReference type="NCBI Taxonomy" id="2987687"/>
    <lineage>
        <taxon>Bacteria</taxon>
        <taxon>Pseudomonadati</taxon>
        <taxon>Bacteroidota</taxon>
        <taxon>Flavobacteriia</taxon>
        <taxon>Flavobacteriales</taxon>
        <taxon>Flavobacteriaceae</taxon>
        <taxon>Flavobacterium</taxon>
    </lineage>
</organism>
<name>A0A9X3BXM9_9FLAO</name>
<accession>A0A9X3BXM9</accession>
<proteinExistence type="predicted"/>
<protein>
    <submittedName>
        <fullName evidence="1">Uncharacterized protein</fullName>
    </submittedName>
</protein>
<dbReference type="AlphaFoldDB" id="A0A9X3BXM9"/>
<dbReference type="RefSeq" id="WP_264204926.1">
    <property type="nucleotide sequence ID" value="NZ_JAOZEW010000002.1"/>
</dbReference>